<evidence type="ECO:0000313" key="2">
    <source>
        <dbReference type="EMBL" id="TNN84478.1"/>
    </source>
</evidence>
<name>A0A4Z2J461_9TELE</name>
<feature type="region of interest" description="Disordered" evidence="1">
    <location>
        <begin position="384"/>
        <end position="414"/>
    </location>
</feature>
<organism evidence="2 3">
    <name type="scientific">Liparis tanakae</name>
    <name type="common">Tanaka's snailfish</name>
    <dbReference type="NCBI Taxonomy" id="230148"/>
    <lineage>
        <taxon>Eukaryota</taxon>
        <taxon>Metazoa</taxon>
        <taxon>Chordata</taxon>
        <taxon>Craniata</taxon>
        <taxon>Vertebrata</taxon>
        <taxon>Euteleostomi</taxon>
        <taxon>Actinopterygii</taxon>
        <taxon>Neopterygii</taxon>
        <taxon>Teleostei</taxon>
        <taxon>Neoteleostei</taxon>
        <taxon>Acanthomorphata</taxon>
        <taxon>Eupercaria</taxon>
        <taxon>Perciformes</taxon>
        <taxon>Cottioidei</taxon>
        <taxon>Cottales</taxon>
        <taxon>Liparidae</taxon>
        <taxon>Liparis</taxon>
    </lineage>
</organism>
<sequence length="414" mass="44621">MEGAATSPSAKAGGGGGILRNTSLSKGTAARGGKSGRGTHSSSAWKPSSTSSSARGAVDSVGSWRFSSLERDGSKPPKSRRSRNSVATREASFSSLSSWETSPRRDTPSSCCFCSRSISRSSRRISSIWRLSSSEVWLLDIVWDSSFCKRTRREESAMEGSGQLASVMFLQDDGGEAQPQEDASPVPLLQGLLQEHLRVEQRHGRAGATETGGHREEGGGGLQKEGPPGMCRAPVVVCWQHPVPTAEEAAVPVRLAAERLSLTAARSGAERGAAAEPHGVRAASLDGSLLRLRLRCVSTTDAHRQRGSAEWREVFKGPTDGEPSPADLHSLKHPRVSQLVQDHIRIKLDELRHGWFHLDARQSYQISRASAKLLQLEWPTVTSDLRQSVSGEARPGRTERDRPLAGPSLPGHQP</sequence>
<accession>A0A4Z2J461</accession>
<proteinExistence type="predicted"/>
<feature type="region of interest" description="Disordered" evidence="1">
    <location>
        <begin position="313"/>
        <end position="334"/>
    </location>
</feature>
<evidence type="ECO:0000313" key="3">
    <source>
        <dbReference type="Proteomes" id="UP000314294"/>
    </source>
</evidence>
<dbReference type="AlphaFoldDB" id="A0A4Z2J461"/>
<dbReference type="Proteomes" id="UP000314294">
    <property type="component" value="Unassembled WGS sequence"/>
</dbReference>
<comment type="caution">
    <text evidence="2">The sequence shown here is derived from an EMBL/GenBank/DDBJ whole genome shotgun (WGS) entry which is preliminary data.</text>
</comment>
<gene>
    <name evidence="2" type="ORF">EYF80_005178</name>
</gene>
<feature type="compositionally biased region" description="Low complexity" evidence="1">
    <location>
        <begin position="41"/>
        <end position="53"/>
    </location>
</feature>
<dbReference type="EMBL" id="SRLO01000026">
    <property type="protein sequence ID" value="TNN84478.1"/>
    <property type="molecule type" value="Genomic_DNA"/>
</dbReference>
<feature type="region of interest" description="Disordered" evidence="1">
    <location>
        <begin position="1"/>
        <end position="109"/>
    </location>
</feature>
<reference evidence="2 3" key="1">
    <citation type="submission" date="2019-03" db="EMBL/GenBank/DDBJ databases">
        <title>First draft genome of Liparis tanakae, snailfish: a comprehensive survey of snailfish specific genes.</title>
        <authorList>
            <person name="Kim W."/>
            <person name="Song I."/>
            <person name="Jeong J.-H."/>
            <person name="Kim D."/>
            <person name="Kim S."/>
            <person name="Ryu S."/>
            <person name="Song J.Y."/>
            <person name="Lee S.K."/>
        </authorList>
    </citation>
    <scope>NUCLEOTIDE SEQUENCE [LARGE SCALE GENOMIC DNA]</scope>
    <source>
        <tissue evidence="2">Muscle</tissue>
    </source>
</reference>
<protein>
    <submittedName>
        <fullName evidence="2">Uncharacterized protein</fullName>
    </submittedName>
</protein>
<evidence type="ECO:0000256" key="1">
    <source>
        <dbReference type="SAM" id="MobiDB-lite"/>
    </source>
</evidence>
<feature type="compositionally biased region" description="Basic and acidic residues" evidence="1">
    <location>
        <begin position="394"/>
        <end position="403"/>
    </location>
</feature>
<feature type="region of interest" description="Disordered" evidence="1">
    <location>
        <begin position="201"/>
        <end position="227"/>
    </location>
</feature>
<feature type="compositionally biased region" description="Polar residues" evidence="1">
    <location>
        <begin position="84"/>
        <end position="101"/>
    </location>
</feature>
<keyword evidence="3" id="KW-1185">Reference proteome</keyword>